<evidence type="ECO:0000313" key="9">
    <source>
        <dbReference type="Proteomes" id="UP001597052"/>
    </source>
</evidence>
<dbReference type="PROSITE" id="PS50112">
    <property type="entry name" value="PAS"/>
    <property type="match status" value="1"/>
</dbReference>
<dbReference type="SMART" id="SM00448">
    <property type="entry name" value="REC"/>
    <property type="match status" value="1"/>
</dbReference>
<dbReference type="SMART" id="SM00091">
    <property type="entry name" value="PAS"/>
    <property type="match status" value="1"/>
</dbReference>
<dbReference type="PANTHER" id="PTHR44591">
    <property type="entry name" value="STRESS RESPONSE REGULATOR PROTEIN 1"/>
    <property type="match status" value="1"/>
</dbReference>
<dbReference type="Gene3D" id="3.30.450.40">
    <property type="match status" value="1"/>
</dbReference>
<dbReference type="InterPro" id="IPR011006">
    <property type="entry name" value="CheY-like_superfamily"/>
</dbReference>
<dbReference type="InterPro" id="IPR000014">
    <property type="entry name" value="PAS"/>
</dbReference>
<organism evidence="8 9">
    <name type="scientific">Halohasta litorea</name>
    <dbReference type="NCBI Taxonomy" id="869891"/>
    <lineage>
        <taxon>Archaea</taxon>
        <taxon>Methanobacteriati</taxon>
        <taxon>Methanobacteriota</taxon>
        <taxon>Stenosarchaea group</taxon>
        <taxon>Halobacteria</taxon>
        <taxon>Halobacteriales</taxon>
        <taxon>Haloferacaceae</taxon>
        <taxon>Halohasta</taxon>
    </lineage>
</organism>
<dbReference type="EMBL" id="JBHUDM010000002">
    <property type="protein sequence ID" value="MFD1641668.1"/>
    <property type="molecule type" value="Genomic_DNA"/>
</dbReference>
<protein>
    <submittedName>
        <fullName evidence="8">PAS domain S-box protein</fullName>
    </submittedName>
</protein>
<gene>
    <name evidence="8" type="ORF">ACFSBW_07255</name>
</gene>
<dbReference type="InterPro" id="IPR035965">
    <property type="entry name" value="PAS-like_dom_sf"/>
</dbReference>
<dbReference type="SUPFAM" id="SSF52172">
    <property type="entry name" value="CheY-like"/>
    <property type="match status" value="1"/>
</dbReference>
<evidence type="ECO:0000259" key="7">
    <source>
        <dbReference type="PROSITE" id="PS50113"/>
    </source>
</evidence>
<feature type="domain" description="Response regulatory" evidence="5">
    <location>
        <begin position="6"/>
        <end position="122"/>
    </location>
</feature>
<dbReference type="CDD" id="cd00130">
    <property type="entry name" value="PAS"/>
    <property type="match status" value="1"/>
</dbReference>
<dbReference type="SMART" id="SM00086">
    <property type="entry name" value="PAC"/>
    <property type="match status" value="1"/>
</dbReference>
<dbReference type="InterPro" id="IPR013767">
    <property type="entry name" value="PAS_fold"/>
</dbReference>
<dbReference type="PROSITE" id="PS50110">
    <property type="entry name" value="RESPONSE_REGULATORY"/>
    <property type="match status" value="1"/>
</dbReference>
<dbReference type="GO" id="GO:0016301">
    <property type="term" value="F:kinase activity"/>
    <property type="evidence" value="ECO:0007669"/>
    <property type="project" value="UniProtKB-KW"/>
</dbReference>
<dbReference type="Pfam" id="PF00072">
    <property type="entry name" value="Response_reg"/>
    <property type="match status" value="1"/>
</dbReference>
<evidence type="ECO:0000256" key="1">
    <source>
        <dbReference type="ARBA" id="ARBA00022553"/>
    </source>
</evidence>
<accession>A0ABD6D6S0</accession>
<feature type="modified residue" description="4-aspartylphosphate" evidence="4">
    <location>
        <position position="57"/>
    </location>
</feature>
<feature type="domain" description="PAC" evidence="7">
    <location>
        <begin position="208"/>
        <end position="260"/>
    </location>
</feature>
<keyword evidence="1 4" id="KW-0597">Phosphoprotein</keyword>
<dbReference type="Gene3D" id="3.30.450.20">
    <property type="entry name" value="PAS domain"/>
    <property type="match status" value="1"/>
</dbReference>
<sequence length="417" mass="45714">MADSIQILHVDDESSFLDLTAEFLSQEDDRFEIITETSPADGLDRLDTQTFDCIVSDYQMPSTTGIEFLETVRESDPSLPFILFTGEGSEAVASDAISAGATDYLQKQTGTEQYRLLANRIINAVESYQTQRELEQYKLLVETVGDPMYILDTDGSIVLANEALAEMLGCDRETAIGMHAGEFLVDGAYQRGSERLAEIRADPDTDWSTHEVTVTTMDGREIPTEINIAPVTAADGSYEASVGVVRDISARKQRERRLEALHTTTRELIDATAFETAVDVAIRAAEDVLEMDVAGLYAPETAAADRLVPVATTTGIEEVFGEVPAIERDEGLVWRVYTTGDPIFAADVREYPDAYNEETPIRSELLVPVGDHGVFVAGATTTDGFDTTDEELAHILVTTLTRVLDDLDRETTAIDTD</sequence>
<dbReference type="InterPro" id="IPR003018">
    <property type="entry name" value="GAF"/>
</dbReference>
<evidence type="ECO:0000256" key="2">
    <source>
        <dbReference type="ARBA" id="ARBA00022679"/>
    </source>
</evidence>
<evidence type="ECO:0000259" key="6">
    <source>
        <dbReference type="PROSITE" id="PS50112"/>
    </source>
</evidence>
<proteinExistence type="predicted"/>
<dbReference type="InterPro" id="IPR001789">
    <property type="entry name" value="Sig_transdc_resp-reg_receiver"/>
</dbReference>
<dbReference type="InterPro" id="IPR000700">
    <property type="entry name" value="PAS-assoc_C"/>
</dbReference>
<keyword evidence="9" id="KW-1185">Reference proteome</keyword>
<dbReference type="SUPFAM" id="SSF55785">
    <property type="entry name" value="PYP-like sensor domain (PAS domain)"/>
    <property type="match status" value="1"/>
</dbReference>
<dbReference type="Pfam" id="PF00989">
    <property type="entry name" value="PAS"/>
    <property type="match status" value="1"/>
</dbReference>
<dbReference type="AlphaFoldDB" id="A0ABD6D6S0"/>
<evidence type="ECO:0000259" key="5">
    <source>
        <dbReference type="PROSITE" id="PS50110"/>
    </source>
</evidence>
<keyword evidence="2" id="KW-0808">Transferase</keyword>
<dbReference type="CDD" id="cd00156">
    <property type="entry name" value="REC"/>
    <property type="match status" value="1"/>
</dbReference>
<dbReference type="Pfam" id="PF13185">
    <property type="entry name" value="GAF_2"/>
    <property type="match status" value="1"/>
</dbReference>
<dbReference type="SUPFAM" id="SSF55781">
    <property type="entry name" value="GAF domain-like"/>
    <property type="match status" value="1"/>
</dbReference>
<dbReference type="InterPro" id="IPR029016">
    <property type="entry name" value="GAF-like_dom_sf"/>
</dbReference>
<evidence type="ECO:0000256" key="4">
    <source>
        <dbReference type="PROSITE-ProRule" id="PRU00169"/>
    </source>
</evidence>
<dbReference type="Gene3D" id="3.40.50.2300">
    <property type="match status" value="1"/>
</dbReference>
<dbReference type="NCBIfam" id="TIGR00229">
    <property type="entry name" value="sensory_box"/>
    <property type="match status" value="1"/>
</dbReference>
<keyword evidence="3" id="KW-0418">Kinase</keyword>
<name>A0ABD6D6S0_9EURY</name>
<dbReference type="PROSITE" id="PS50113">
    <property type="entry name" value="PAC"/>
    <property type="match status" value="1"/>
</dbReference>
<reference evidence="8 9" key="1">
    <citation type="journal article" date="2019" name="Int. J. Syst. Evol. Microbiol.">
        <title>The Global Catalogue of Microorganisms (GCM) 10K type strain sequencing project: providing services to taxonomists for standard genome sequencing and annotation.</title>
        <authorList>
            <consortium name="The Broad Institute Genomics Platform"/>
            <consortium name="The Broad Institute Genome Sequencing Center for Infectious Disease"/>
            <person name="Wu L."/>
            <person name="Ma J."/>
        </authorList>
    </citation>
    <scope>NUCLEOTIDE SEQUENCE [LARGE SCALE GENOMIC DNA]</scope>
    <source>
        <strain evidence="8 9">CGMCC 1.10593</strain>
    </source>
</reference>
<dbReference type="RefSeq" id="WP_256396732.1">
    <property type="nucleotide sequence ID" value="NZ_JANHDJ010000005.1"/>
</dbReference>
<dbReference type="InterPro" id="IPR050595">
    <property type="entry name" value="Bact_response_regulator"/>
</dbReference>
<dbReference type="InterPro" id="IPR001610">
    <property type="entry name" value="PAC"/>
</dbReference>
<evidence type="ECO:0000256" key="3">
    <source>
        <dbReference type="ARBA" id="ARBA00022777"/>
    </source>
</evidence>
<feature type="domain" description="PAS" evidence="6">
    <location>
        <begin position="133"/>
        <end position="177"/>
    </location>
</feature>
<evidence type="ECO:0000313" key="8">
    <source>
        <dbReference type="EMBL" id="MFD1641668.1"/>
    </source>
</evidence>
<dbReference type="Proteomes" id="UP001597052">
    <property type="component" value="Unassembled WGS sequence"/>
</dbReference>
<comment type="caution">
    <text evidence="8">The sequence shown here is derived from an EMBL/GenBank/DDBJ whole genome shotgun (WGS) entry which is preliminary data.</text>
</comment>
<dbReference type="PANTHER" id="PTHR44591:SF25">
    <property type="entry name" value="CHEMOTAXIS TWO-COMPONENT RESPONSE REGULATOR"/>
    <property type="match status" value="1"/>
</dbReference>